<feature type="domain" description="PPIase FKBP-type" evidence="7">
    <location>
        <begin position="125"/>
        <end position="210"/>
    </location>
</feature>
<dbReference type="GO" id="GO:0005740">
    <property type="term" value="C:mitochondrial envelope"/>
    <property type="evidence" value="ECO:0007669"/>
    <property type="project" value="TreeGrafter"/>
</dbReference>
<evidence type="ECO:0000256" key="5">
    <source>
        <dbReference type="SAM" id="MobiDB-lite"/>
    </source>
</evidence>
<feature type="region of interest" description="Disordered" evidence="5">
    <location>
        <begin position="1"/>
        <end position="65"/>
    </location>
</feature>
<dbReference type="SMART" id="SM00028">
    <property type="entry name" value="TPR"/>
    <property type="match status" value="3"/>
</dbReference>
<keyword evidence="1" id="KW-0677">Repeat</keyword>
<evidence type="ECO:0000259" key="7">
    <source>
        <dbReference type="PROSITE" id="PS50059"/>
    </source>
</evidence>
<dbReference type="SUPFAM" id="SSF54534">
    <property type="entry name" value="FKBP-like"/>
    <property type="match status" value="1"/>
</dbReference>
<comment type="catalytic activity">
    <reaction evidence="3">
        <text>[protein]-peptidylproline (omega=180) = [protein]-peptidylproline (omega=0)</text>
        <dbReference type="Rhea" id="RHEA:16237"/>
        <dbReference type="Rhea" id="RHEA-COMP:10747"/>
        <dbReference type="Rhea" id="RHEA-COMP:10748"/>
        <dbReference type="ChEBI" id="CHEBI:83833"/>
        <dbReference type="ChEBI" id="CHEBI:83834"/>
        <dbReference type="EC" id="5.2.1.8"/>
    </reaction>
</comment>
<keyword evidence="6" id="KW-0472">Membrane</keyword>
<gene>
    <name evidence="8" type="ORF">D915_006040</name>
</gene>
<dbReference type="PROSITE" id="PS50005">
    <property type="entry name" value="TPR"/>
    <property type="match status" value="2"/>
</dbReference>
<keyword evidence="3" id="KW-0697">Rotamase</keyword>
<dbReference type="SUPFAM" id="SSF48452">
    <property type="entry name" value="TPR-like"/>
    <property type="match status" value="1"/>
</dbReference>
<dbReference type="GO" id="GO:0005829">
    <property type="term" value="C:cytosol"/>
    <property type="evidence" value="ECO:0007669"/>
    <property type="project" value="TreeGrafter"/>
</dbReference>
<evidence type="ECO:0000256" key="1">
    <source>
        <dbReference type="ARBA" id="ARBA00022737"/>
    </source>
</evidence>
<feature type="compositionally biased region" description="Acidic residues" evidence="5">
    <location>
        <begin position="52"/>
        <end position="61"/>
    </location>
</feature>
<dbReference type="InterPro" id="IPR019734">
    <property type="entry name" value="TPR_rpt"/>
</dbReference>
<evidence type="ECO:0000256" key="6">
    <source>
        <dbReference type="SAM" id="Phobius"/>
    </source>
</evidence>
<dbReference type="InterPro" id="IPR011990">
    <property type="entry name" value="TPR-like_helical_dom_sf"/>
</dbReference>
<keyword evidence="9" id="KW-1185">Reference proteome</keyword>
<dbReference type="GO" id="GO:0043066">
    <property type="term" value="P:negative regulation of apoptotic process"/>
    <property type="evidence" value="ECO:0007669"/>
    <property type="project" value="TreeGrafter"/>
</dbReference>
<evidence type="ECO:0000313" key="8">
    <source>
        <dbReference type="EMBL" id="THD23256.1"/>
    </source>
</evidence>
<comment type="caution">
    <text evidence="8">The sequence shown here is derived from an EMBL/GenBank/DDBJ whole genome shotgun (WGS) entry which is preliminary data.</text>
</comment>
<dbReference type="InterPro" id="IPR001179">
    <property type="entry name" value="PPIase_FKBP_dom"/>
</dbReference>
<dbReference type="EMBL" id="JXXN02002246">
    <property type="protein sequence ID" value="THD23256.1"/>
    <property type="molecule type" value="Genomic_DNA"/>
</dbReference>
<sequence length="448" mass="49737">MGRHKKRLSSRLGTTAEPMPVAVPNPTSTTVTTVQDAEDGPNNDVQPGGDVESNEIPETENSETPSLAEFELVDKTRTKELNTNHVVSACDDRNIEEKLDILGNGLITKQVIEKGLGRETRPNHGDVVTVSYKCWLEEGDILVEDVSELTFTVGDGDVIHAFDLAMPLAEVKEKFELIADARFAYGSRGKEPDIPGNAKLRYHIQLLSSDDPPQYTAMPGHERLSLADQKREKGNYYFRREEYESAMNSYLKALKILSPTSVDHEIGTVGVSGSGADLSHDCVKEMDNLILKLHNNLAATQLKIQAFDAAIRSCDIVLRKEPQNFKALFRKGRALVSLGNADEAIPVLRQVLELVPNSAMAAGELQLARTMQQNERERWSRVAKRMSPQSNCTTRKMAFAGSSSFRSLLRSRWMLFTSALLFALLSIGLTWYMEPISRISISWPGSTD</sequence>
<feature type="repeat" description="TPR" evidence="4">
    <location>
        <begin position="227"/>
        <end position="260"/>
    </location>
</feature>
<dbReference type="InterPro" id="IPR050754">
    <property type="entry name" value="FKBP4/5/8-like"/>
</dbReference>
<keyword evidence="3 8" id="KW-0413">Isomerase</keyword>
<dbReference type="PANTHER" id="PTHR46512">
    <property type="entry name" value="PEPTIDYLPROLYL ISOMERASE"/>
    <property type="match status" value="1"/>
</dbReference>
<dbReference type="PANTHER" id="PTHR46512:SF1">
    <property type="entry name" value="PEPTIDYLPROLYL ISOMERASE"/>
    <property type="match status" value="1"/>
</dbReference>
<dbReference type="Gene3D" id="3.10.50.40">
    <property type="match status" value="1"/>
</dbReference>
<dbReference type="Pfam" id="PF13432">
    <property type="entry name" value="TPR_16"/>
    <property type="match status" value="1"/>
</dbReference>
<dbReference type="PROSITE" id="PS50059">
    <property type="entry name" value="FKBP_PPIASE"/>
    <property type="match status" value="1"/>
</dbReference>
<proteinExistence type="predicted"/>
<feature type="transmembrane region" description="Helical" evidence="6">
    <location>
        <begin position="413"/>
        <end position="433"/>
    </location>
</feature>
<protein>
    <recommendedName>
        <fullName evidence="3">peptidylprolyl isomerase</fullName>
        <ecNumber evidence="3">5.2.1.8</ecNumber>
    </recommendedName>
</protein>
<dbReference type="GO" id="GO:0003755">
    <property type="term" value="F:peptidyl-prolyl cis-trans isomerase activity"/>
    <property type="evidence" value="ECO:0007669"/>
    <property type="project" value="UniProtKB-KW"/>
</dbReference>
<organism evidence="8 9">
    <name type="scientific">Fasciola hepatica</name>
    <name type="common">Liver fluke</name>
    <dbReference type="NCBI Taxonomy" id="6192"/>
    <lineage>
        <taxon>Eukaryota</taxon>
        <taxon>Metazoa</taxon>
        <taxon>Spiralia</taxon>
        <taxon>Lophotrochozoa</taxon>
        <taxon>Platyhelminthes</taxon>
        <taxon>Trematoda</taxon>
        <taxon>Digenea</taxon>
        <taxon>Plagiorchiida</taxon>
        <taxon>Echinostomata</taxon>
        <taxon>Echinostomatoidea</taxon>
        <taxon>Fasciolidae</taxon>
        <taxon>Fasciola</taxon>
    </lineage>
</organism>
<dbReference type="GO" id="GO:0012505">
    <property type="term" value="C:endomembrane system"/>
    <property type="evidence" value="ECO:0007669"/>
    <property type="project" value="TreeGrafter"/>
</dbReference>
<dbReference type="Proteomes" id="UP000230066">
    <property type="component" value="Unassembled WGS sequence"/>
</dbReference>
<keyword evidence="2 4" id="KW-0802">TPR repeat</keyword>
<evidence type="ECO:0000256" key="4">
    <source>
        <dbReference type="PROSITE-ProRule" id="PRU00339"/>
    </source>
</evidence>
<dbReference type="AlphaFoldDB" id="A0A4E0R8G1"/>
<reference evidence="8" key="1">
    <citation type="submission" date="2019-03" db="EMBL/GenBank/DDBJ databases">
        <title>Improved annotation for the trematode Fasciola hepatica.</title>
        <authorList>
            <person name="Choi Y.-J."/>
            <person name="Martin J."/>
            <person name="Mitreva M."/>
        </authorList>
    </citation>
    <scope>NUCLEOTIDE SEQUENCE [LARGE SCALE GENOMIC DNA]</scope>
</reference>
<evidence type="ECO:0000256" key="3">
    <source>
        <dbReference type="PROSITE-ProRule" id="PRU00277"/>
    </source>
</evidence>
<feature type="compositionally biased region" description="Low complexity" evidence="5">
    <location>
        <begin position="20"/>
        <end position="34"/>
    </location>
</feature>
<dbReference type="InterPro" id="IPR046357">
    <property type="entry name" value="PPIase_dom_sf"/>
</dbReference>
<name>A0A4E0R8G1_FASHE</name>
<keyword evidence="6" id="KW-0812">Transmembrane</keyword>
<dbReference type="Gene3D" id="1.25.40.10">
    <property type="entry name" value="Tetratricopeptide repeat domain"/>
    <property type="match status" value="1"/>
</dbReference>
<evidence type="ECO:0000313" key="9">
    <source>
        <dbReference type="Proteomes" id="UP000230066"/>
    </source>
</evidence>
<accession>A0A4E0R8G1</accession>
<dbReference type="GO" id="GO:0016020">
    <property type="term" value="C:membrane"/>
    <property type="evidence" value="ECO:0007669"/>
    <property type="project" value="TreeGrafter"/>
</dbReference>
<dbReference type="EC" id="5.2.1.8" evidence="3"/>
<keyword evidence="6" id="KW-1133">Transmembrane helix</keyword>
<feature type="repeat" description="TPR" evidence="4">
    <location>
        <begin position="325"/>
        <end position="358"/>
    </location>
</feature>
<dbReference type="GO" id="GO:0044183">
    <property type="term" value="F:protein folding chaperone"/>
    <property type="evidence" value="ECO:0007669"/>
    <property type="project" value="TreeGrafter"/>
</dbReference>
<evidence type="ECO:0000256" key="2">
    <source>
        <dbReference type="ARBA" id="ARBA00022803"/>
    </source>
</evidence>
<dbReference type="Pfam" id="PF00254">
    <property type="entry name" value="FKBP_C"/>
    <property type="match status" value="1"/>
</dbReference>